<accession>A0A5C4T9A2</accession>
<dbReference type="PANTHER" id="PTHR36842">
    <property type="entry name" value="PROTEIN TOLB HOMOLOG"/>
    <property type="match status" value="1"/>
</dbReference>
<dbReference type="PANTHER" id="PTHR36842:SF1">
    <property type="entry name" value="PROTEIN TOLB"/>
    <property type="match status" value="1"/>
</dbReference>
<evidence type="ECO:0000256" key="1">
    <source>
        <dbReference type="ARBA" id="ARBA00009820"/>
    </source>
</evidence>
<dbReference type="AlphaFoldDB" id="A0A5C4T9A2"/>
<sequence>MSVREGYIRQSPSNFFERIGSSRRLHAQNLLRQRAEAGPLTCEGSVSLRHSNGRLMRPSPEASKRFRLRGFFSPRQPPSPRIISRSAAEHKSAVLETFSANGGYGMKRKRTIGRWTIRLALASSLLLAGMTAAVTGAAGPEQPGGGNPNGAGDGSTKAAFIRNQNLWVKSGGQERQLTEGDKAHKPLWSADGQWIAYTSGDNTIKLHHPATGRNVEIGTGTNAQWSPTAAMLAFQDGEVLQVTDAAKAESEKFQNASLGVGNYSWLPDGSGFLVSTLSRLQPDGWSDISLYEVPFAYGQDPQKGRLITSFPSMTKSFFAVTTGDFQWSADRKWVRFIAKPTASLSADSDTLCVMYWGKKKIMPAGETLNRDDWAVWSPEGDMLAYIGGGGRDATANKKLTMKRPPFRKPTVYTPQGLADRDPAWVDGRTIIVSRVKESSGAGDTPPPQRTPPFLASVSVQDESSAAITSPEGAFGDYSPAYIPASRQLTWIRTDGTAASAWIGGADGSGAREWIGALDLAPDYYGQQYWDDVIDRYGAAD</sequence>
<comment type="caution">
    <text evidence="3">The sequence shown here is derived from an EMBL/GenBank/DDBJ whole genome shotgun (WGS) entry which is preliminary data.</text>
</comment>
<dbReference type="Proteomes" id="UP000307943">
    <property type="component" value="Unassembled WGS sequence"/>
</dbReference>
<reference evidence="3 4" key="1">
    <citation type="submission" date="2019-05" db="EMBL/GenBank/DDBJ databases">
        <title>We sequenced the genome of Paenibacillus hemerocallicola KCTC 33185 for further insight into its adaptation and study the phylogeny of Paenibacillus.</title>
        <authorList>
            <person name="Narsing Rao M.P."/>
        </authorList>
    </citation>
    <scope>NUCLEOTIDE SEQUENCE [LARGE SCALE GENOMIC DNA]</scope>
    <source>
        <strain evidence="3 4">KCTC 33185</strain>
    </source>
</reference>
<dbReference type="Gene3D" id="2.120.10.30">
    <property type="entry name" value="TolB, C-terminal domain"/>
    <property type="match status" value="1"/>
</dbReference>
<keyword evidence="2" id="KW-1133">Transmembrane helix</keyword>
<evidence type="ECO:0000256" key="2">
    <source>
        <dbReference type="SAM" id="Phobius"/>
    </source>
</evidence>
<evidence type="ECO:0000313" key="3">
    <source>
        <dbReference type="EMBL" id="TNJ64997.1"/>
    </source>
</evidence>
<evidence type="ECO:0000313" key="4">
    <source>
        <dbReference type="Proteomes" id="UP000307943"/>
    </source>
</evidence>
<evidence type="ECO:0008006" key="5">
    <source>
        <dbReference type="Google" id="ProtNLM"/>
    </source>
</evidence>
<name>A0A5C4T9A2_9BACL</name>
<gene>
    <name evidence="3" type="ORF">FE784_17530</name>
</gene>
<organism evidence="3 4">
    <name type="scientific">Paenibacillus hemerocallicola</name>
    <dbReference type="NCBI Taxonomy" id="1172614"/>
    <lineage>
        <taxon>Bacteria</taxon>
        <taxon>Bacillati</taxon>
        <taxon>Bacillota</taxon>
        <taxon>Bacilli</taxon>
        <taxon>Bacillales</taxon>
        <taxon>Paenibacillaceae</taxon>
        <taxon>Paenibacillus</taxon>
    </lineage>
</organism>
<dbReference type="Pfam" id="PF07676">
    <property type="entry name" value="PD40"/>
    <property type="match status" value="1"/>
</dbReference>
<dbReference type="OrthoDB" id="9774911at2"/>
<comment type="similarity">
    <text evidence="1">Belongs to the TolB family.</text>
</comment>
<feature type="transmembrane region" description="Helical" evidence="2">
    <location>
        <begin position="115"/>
        <end position="138"/>
    </location>
</feature>
<protein>
    <recommendedName>
        <fullName evidence="5">Translocation protein TolB</fullName>
    </recommendedName>
</protein>
<dbReference type="InterPro" id="IPR011659">
    <property type="entry name" value="WD40"/>
</dbReference>
<dbReference type="EMBL" id="VDCQ01000023">
    <property type="protein sequence ID" value="TNJ64997.1"/>
    <property type="molecule type" value="Genomic_DNA"/>
</dbReference>
<dbReference type="SUPFAM" id="SSF82171">
    <property type="entry name" value="DPP6 N-terminal domain-like"/>
    <property type="match status" value="1"/>
</dbReference>
<keyword evidence="4" id="KW-1185">Reference proteome</keyword>
<dbReference type="InterPro" id="IPR011042">
    <property type="entry name" value="6-blade_b-propeller_TolB-like"/>
</dbReference>
<proteinExistence type="inferred from homology"/>
<keyword evidence="2" id="KW-0472">Membrane</keyword>
<keyword evidence="2" id="KW-0812">Transmembrane</keyword>